<keyword evidence="3" id="KW-1185">Reference proteome</keyword>
<dbReference type="RefSeq" id="XP_040715177.1">
    <property type="nucleotide sequence ID" value="XM_040864007.1"/>
</dbReference>
<gene>
    <name evidence="2" type="ORF">BCR38DRAFT_486256</name>
</gene>
<proteinExistence type="predicted"/>
<feature type="compositionally biased region" description="Polar residues" evidence="1">
    <location>
        <begin position="41"/>
        <end position="56"/>
    </location>
</feature>
<reference evidence="2 3" key="1">
    <citation type="submission" date="2016-07" db="EMBL/GenBank/DDBJ databases">
        <title>Pervasive Adenine N6-methylation of Active Genes in Fungi.</title>
        <authorList>
            <consortium name="DOE Joint Genome Institute"/>
            <person name="Mondo S.J."/>
            <person name="Dannebaum R.O."/>
            <person name="Kuo R.C."/>
            <person name="Labutti K."/>
            <person name="Haridas S."/>
            <person name="Kuo A."/>
            <person name="Salamov A."/>
            <person name="Ahrendt S.R."/>
            <person name="Lipzen A."/>
            <person name="Sullivan W."/>
            <person name="Andreopoulos W.B."/>
            <person name="Clum A."/>
            <person name="Lindquist E."/>
            <person name="Daum C."/>
            <person name="Ramamoorthy G.K."/>
            <person name="Gryganskyi A."/>
            <person name="Culley D."/>
            <person name="Magnuson J.K."/>
            <person name="James T.Y."/>
            <person name="O'Malley M.A."/>
            <person name="Stajich J.E."/>
            <person name="Spatafora J.W."/>
            <person name="Visel A."/>
            <person name="Grigoriev I.V."/>
        </authorList>
    </citation>
    <scope>NUCLEOTIDE SEQUENCE [LARGE SCALE GENOMIC DNA]</scope>
    <source>
        <strain evidence="2 3">CBS 129021</strain>
    </source>
</reference>
<dbReference type="AlphaFoldDB" id="A0A1Y2DW51"/>
<protein>
    <submittedName>
        <fullName evidence="2">Uncharacterized protein</fullName>
    </submittedName>
</protein>
<dbReference type="InParanoid" id="A0A1Y2DW51"/>
<feature type="compositionally biased region" description="Basic and acidic residues" evidence="1">
    <location>
        <begin position="1"/>
        <end position="21"/>
    </location>
</feature>
<accession>A0A1Y2DW51</accession>
<name>A0A1Y2DW51_9PEZI</name>
<evidence type="ECO:0000313" key="3">
    <source>
        <dbReference type="Proteomes" id="UP000193689"/>
    </source>
</evidence>
<dbReference type="GeneID" id="63780219"/>
<sequence>MDRIAARDSARRWPPNRKDCGLIEEPVNNEYASLPGAHAYASTNSSTQASGSQQEYTARDVSFQYPWHSEQDQGQPRSKTWRKRADLVPARPPKRIAFRSSSSFGSTSDAVLWAGADSDTAIHTLGNQQPAPIQTQAPNAQPAASQIQTHAPVETQSGGPNQKTRQAKIAADAIEQNGTVHPNGEKCKGCEK</sequence>
<feature type="region of interest" description="Disordered" evidence="1">
    <location>
        <begin position="123"/>
        <end position="167"/>
    </location>
</feature>
<comment type="caution">
    <text evidence="2">The sequence shown here is derived from an EMBL/GenBank/DDBJ whole genome shotgun (WGS) entry which is preliminary data.</text>
</comment>
<dbReference type="Proteomes" id="UP000193689">
    <property type="component" value="Unassembled WGS sequence"/>
</dbReference>
<feature type="region of interest" description="Disordered" evidence="1">
    <location>
        <begin position="39"/>
        <end position="102"/>
    </location>
</feature>
<dbReference type="EMBL" id="MCFJ01000008">
    <property type="protein sequence ID" value="ORY63520.1"/>
    <property type="molecule type" value="Genomic_DNA"/>
</dbReference>
<feature type="compositionally biased region" description="Polar residues" evidence="1">
    <location>
        <begin position="125"/>
        <end position="164"/>
    </location>
</feature>
<evidence type="ECO:0000313" key="2">
    <source>
        <dbReference type="EMBL" id="ORY63520.1"/>
    </source>
</evidence>
<evidence type="ECO:0000256" key="1">
    <source>
        <dbReference type="SAM" id="MobiDB-lite"/>
    </source>
</evidence>
<organism evidence="2 3">
    <name type="scientific">Pseudomassariella vexata</name>
    <dbReference type="NCBI Taxonomy" id="1141098"/>
    <lineage>
        <taxon>Eukaryota</taxon>
        <taxon>Fungi</taxon>
        <taxon>Dikarya</taxon>
        <taxon>Ascomycota</taxon>
        <taxon>Pezizomycotina</taxon>
        <taxon>Sordariomycetes</taxon>
        <taxon>Xylariomycetidae</taxon>
        <taxon>Amphisphaeriales</taxon>
        <taxon>Pseudomassariaceae</taxon>
        <taxon>Pseudomassariella</taxon>
    </lineage>
</organism>
<feature type="region of interest" description="Disordered" evidence="1">
    <location>
        <begin position="1"/>
        <end position="24"/>
    </location>
</feature>